<evidence type="ECO:0000313" key="5">
    <source>
        <dbReference type="Proteomes" id="UP000306740"/>
    </source>
</evidence>
<protein>
    <recommendedName>
        <fullName evidence="2">AbiEi antitoxin N-terminal domain-containing protein</fullName>
    </recommendedName>
</protein>
<dbReference type="EMBL" id="VDFR01000257">
    <property type="protein sequence ID" value="TNC24744.1"/>
    <property type="molecule type" value="Genomic_DNA"/>
</dbReference>
<proteinExistence type="predicted"/>
<feature type="region of interest" description="Disordered" evidence="1">
    <location>
        <begin position="1"/>
        <end position="75"/>
    </location>
</feature>
<sequence>MPRCGRRRTSATPSSPSWPGCRCAARTPRTTCAPPRWPRSTRGSPPTPREPVGGELRRRPQGPLQRSPSVDHSSPVERLQRIARQQGGYLTRQDGKDCGYLPSELGRLVDRGVLVRLRRGAFAVADDHATWSRRQRHLVTARAALAHLGPGYALSHDSAAAAHGLSLYGLDLDVVHVARVAGTTSRTRNGIARHRDVLEEADVVDVDGLRVVRAPLAVAQAAVASDVETGAVLVSSWISHLRSDARRRGRLEQFSQEEAKGDIRRVLASYAGRPGTRTAADAVTIADGRCDSPGEVRVLVLCWRFGVPRPEMQYELALLDGRRAEVDFLWPTQRLVVEFDGRVKYDEDGDESARATVWAEKRRELKVRDLGYHVVRLTWADLAPENAERTAARLRRELARAQRLYGHLSVGSSGAS</sequence>
<evidence type="ECO:0000256" key="1">
    <source>
        <dbReference type="SAM" id="MobiDB-lite"/>
    </source>
</evidence>
<dbReference type="InterPro" id="IPR025159">
    <property type="entry name" value="AbiEi_N"/>
</dbReference>
<accession>A0A5C4MMX9</accession>
<organism evidence="4 5">
    <name type="scientific">Mumia zhuanghuii</name>
    <dbReference type="NCBI Taxonomy" id="2585211"/>
    <lineage>
        <taxon>Bacteria</taxon>
        <taxon>Bacillati</taxon>
        <taxon>Actinomycetota</taxon>
        <taxon>Actinomycetes</taxon>
        <taxon>Propionibacteriales</taxon>
        <taxon>Nocardioidaceae</taxon>
        <taxon>Mumia</taxon>
    </lineage>
</organism>
<feature type="domain" description="AbiEi antitoxin N-terminal" evidence="2">
    <location>
        <begin position="77"/>
        <end position="124"/>
    </location>
</feature>
<evidence type="ECO:0000313" key="3">
    <source>
        <dbReference type="EMBL" id="TNC24744.1"/>
    </source>
</evidence>
<dbReference type="OrthoDB" id="5517693at2"/>
<dbReference type="AlphaFoldDB" id="A0A5C4MMX9"/>
<dbReference type="Proteomes" id="UP000306740">
    <property type="component" value="Unassembled WGS sequence"/>
</dbReference>
<reference evidence="4 5" key="1">
    <citation type="submission" date="2019-05" db="EMBL/GenBank/DDBJ databases">
        <title>Mumia sp. nov., isolated from the intestinal contents of plateau pika (Ochotona curzoniae) in the Qinghai-Tibet plateau of China.</title>
        <authorList>
            <person name="Tian Z."/>
        </authorList>
    </citation>
    <scope>NUCLEOTIDE SEQUENCE [LARGE SCALE GENOMIC DNA]</scope>
    <source>
        <strain evidence="5">527</strain>
        <strain evidence="4">Z527</strain>
    </source>
</reference>
<evidence type="ECO:0000313" key="4">
    <source>
        <dbReference type="EMBL" id="TNC45191.1"/>
    </source>
</evidence>
<dbReference type="Pfam" id="PF13338">
    <property type="entry name" value="AbiEi_4"/>
    <property type="match status" value="1"/>
</dbReference>
<dbReference type="EMBL" id="VDFR01000069">
    <property type="protein sequence ID" value="TNC45191.1"/>
    <property type="molecule type" value="Genomic_DNA"/>
</dbReference>
<comment type="caution">
    <text evidence="4">The sequence shown here is derived from an EMBL/GenBank/DDBJ whole genome shotgun (WGS) entry which is preliminary data.</text>
</comment>
<gene>
    <name evidence="4" type="ORF">FHE65_15360</name>
    <name evidence="3" type="ORF">FHE65_35085</name>
</gene>
<evidence type="ECO:0000259" key="2">
    <source>
        <dbReference type="Pfam" id="PF13338"/>
    </source>
</evidence>
<name>A0A5C4MMX9_9ACTN</name>